<dbReference type="InterPro" id="IPR038354">
    <property type="entry name" value="VKOR_sf"/>
</dbReference>
<keyword evidence="3 10" id="KW-0812">Transmembrane</keyword>
<feature type="transmembrane region" description="Helical" evidence="10">
    <location>
        <begin position="173"/>
        <end position="192"/>
    </location>
</feature>
<dbReference type="GO" id="GO:0008233">
    <property type="term" value="F:peptidase activity"/>
    <property type="evidence" value="ECO:0007669"/>
    <property type="project" value="InterPro"/>
</dbReference>
<reference evidence="12 13" key="1">
    <citation type="submission" date="2016-10" db="EMBL/GenBank/DDBJ databases">
        <authorList>
            <person name="de Groot N.N."/>
        </authorList>
    </citation>
    <scope>NUCLEOTIDE SEQUENCE [LARGE SCALE GENOMIC DNA]</scope>
    <source>
        <strain evidence="12 13">MP1X4</strain>
    </source>
</reference>
<evidence type="ECO:0000256" key="1">
    <source>
        <dbReference type="ARBA" id="ARBA00004141"/>
    </source>
</evidence>
<evidence type="ECO:0000313" key="12">
    <source>
        <dbReference type="EMBL" id="SDT43497.1"/>
    </source>
</evidence>
<dbReference type="InterPro" id="IPR005074">
    <property type="entry name" value="Peptidase_C39"/>
</dbReference>
<feature type="transmembrane region" description="Helical" evidence="10">
    <location>
        <begin position="286"/>
        <end position="305"/>
    </location>
</feature>
<evidence type="ECO:0000259" key="11">
    <source>
        <dbReference type="PROSITE" id="PS50990"/>
    </source>
</evidence>
<dbReference type="OrthoDB" id="1100563at2"/>
<evidence type="ECO:0000256" key="3">
    <source>
        <dbReference type="ARBA" id="ARBA00022692"/>
    </source>
</evidence>
<dbReference type="PROSITE" id="PS50990">
    <property type="entry name" value="PEPTIDASE_C39"/>
    <property type="match status" value="1"/>
</dbReference>
<keyword evidence="7 10" id="KW-0472">Membrane</keyword>
<gene>
    <name evidence="12" type="ORF">SAMN05216490_3469</name>
</gene>
<keyword evidence="9" id="KW-0676">Redox-active center</keyword>
<evidence type="ECO:0000256" key="8">
    <source>
        <dbReference type="ARBA" id="ARBA00023157"/>
    </source>
</evidence>
<dbReference type="Proteomes" id="UP000199679">
    <property type="component" value="Chromosome I"/>
</dbReference>
<dbReference type="Pfam" id="PF03412">
    <property type="entry name" value="Peptidase_C39"/>
    <property type="match status" value="1"/>
</dbReference>
<dbReference type="InterPro" id="IPR036249">
    <property type="entry name" value="Thioredoxin-like_sf"/>
</dbReference>
<evidence type="ECO:0000256" key="7">
    <source>
        <dbReference type="ARBA" id="ARBA00023136"/>
    </source>
</evidence>
<sequence>MKKDNIISVLHLLIKELHIPVTSQSVEDELQKHPEFNSLLGISDVLNNWNVPNVAYALSFDELSDADITDPFIAYLSEKQFALVHSLDSKKAIVSDETWSRYVLPIDEFKRKYAGTILVAEKDHDSGERNYVANRQKEIAAKLRIPFVITSCIIFTFFFILHKSDRYDFNGDVIFLNAIKLLGLTTTILLLIQSVDATNPLIQKLCGGDDNENCNAILSSKSAKITDQLNWSELGFFYFSGTWLALFFIGDNSVMRVLAILNLMCLPYTFYSIYYQWRIAKQWCKFCCVVQGLLWLEFGGFLPFLMNTIKLPSLAEWANLIITMMIPIILWIFVKPYIVLSGQVQPLILQLRNFKYSSDLFNKMLHSGAKYSLPKEEYSLIIGNRQAEHTITMVSNPYCQPCSKAHTAMEWIHSRNDVKLQVVFVVNKDDDDKKVGVVTRLMSLQSEQNDLSLKFALDDWYENKNYESWTKRHPVKNLASYSEALQKQSEWCSIAEVAATPTIFINGRKLPANYQPEDIKYLI</sequence>
<dbReference type="Gene3D" id="3.40.30.10">
    <property type="entry name" value="Glutaredoxin"/>
    <property type="match status" value="1"/>
</dbReference>
<evidence type="ECO:0000256" key="2">
    <source>
        <dbReference type="ARBA" id="ARBA00006214"/>
    </source>
</evidence>
<dbReference type="Pfam" id="PF13462">
    <property type="entry name" value="Thioredoxin_4"/>
    <property type="match status" value="1"/>
</dbReference>
<dbReference type="Gene3D" id="3.90.70.10">
    <property type="entry name" value="Cysteine proteinases"/>
    <property type="match status" value="1"/>
</dbReference>
<dbReference type="GO" id="GO:0016491">
    <property type="term" value="F:oxidoreductase activity"/>
    <property type="evidence" value="ECO:0007669"/>
    <property type="project" value="UniProtKB-KW"/>
</dbReference>
<dbReference type="RefSeq" id="WP_091375676.1">
    <property type="nucleotide sequence ID" value="NZ_LT629740.1"/>
</dbReference>
<evidence type="ECO:0000256" key="4">
    <source>
        <dbReference type="ARBA" id="ARBA00022719"/>
    </source>
</evidence>
<dbReference type="GO" id="GO:0005524">
    <property type="term" value="F:ATP binding"/>
    <property type="evidence" value="ECO:0007669"/>
    <property type="project" value="InterPro"/>
</dbReference>
<proteinExistence type="inferred from homology"/>
<comment type="similarity">
    <text evidence="2">Belongs to the VKOR family.</text>
</comment>
<keyword evidence="13" id="KW-1185">Reference proteome</keyword>
<keyword evidence="4" id="KW-0874">Quinone</keyword>
<keyword evidence="5 10" id="KW-1133">Transmembrane helix</keyword>
<keyword evidence="6" id="KW-0560">Oxidoreductase</keyword>
<dbReference type="EMBL" id="LT629740">
    <property type="protein sequence ID" value="SDT43497.1"/>
    <property type="molecule type" value="Genomic_DNA"/>
</dbReference>
<dbReference type="AlphaFoldDB" id="A0A1H2ACA2"/>
<comment type="subcellular location">
    <subcellularLocation>
        <location evidence="1">Membrane</location>
        <topology evidence="1">Multi-pass membrane protein</topology>
    </subcellularLocation>
</comment>
<dbReference type="InterPro" id="IPR012336">
    <property type="entry name" value="Thioredoxin-like_fold"/>
</dbReference>
<dbReference type="CDD" id="cd12921">
    <property type="entry name" value="VKOR_4"/>
    <property type="match status" value="1"/>
</dbReference>
<dbReference type="STRING" id="652787.SAMN05216490_3469"/>
<accession>A0A1H2ACA2</accession>
<keyword evidence="8" id="KW-1015">Disulfide bond</keyword>
<organism evidence="12 13">
    <name type="scientific">Mucilaginibacter mallensis</name>
    <dbReference type="NCBI Taxonomy" id="652787"/>
    <lineage>
        <taxon>Bacteria</taxon>
        <taxon>Pseudomonadati</taxon>
        <taxon>Bacteroidota</taxon>
        <taxon>Sphingobacteriia</taxon>
        <taxon>Sphingobacteriales</taxon>
        <taxon>Sphingobacteriaceae</taxon>
        <taxon>Mucilaginibacter</taxon>
    </lineage>
</organism>
<evidence type="ECO:0000256" key="10">
    <source>
        <dbReference type="SAM" id="Phobius"/>
    </source>
</evidence>
<dbReference type="GO" id="GO:0016020">
    <property type="term" value="C:membrane"/>
    <property type="evidence" value="ECO:0007669"/>
    <property type="project" value="UniProtKB-SubCell"/>
</dbReference>
<dbReference type="GO" id="GO:0006508">
    <property type="term" value="P:proteolysis"/>
    <property type="evidence" value="ECO:0007669"/>
    <property type="project" value="InterPro"/>
</dbReference>
<feature type="transmembrane region" description="Helical" evidence="10">
    <location>
        <begin position="229"/>
        <end position="249"/>
    </location>
</feature>
<evidence type="ECO:0000313" key="13">
    <source>
        <dbReference type="Proteomes" id="UP000199679"/>
    </source>
</evidence>
<feature type="domain" description="Peptidase C39" evidence="11">
    <location>
        <begin position="1"/>
        <end position="120"/>
    </location>
</feature>
<feature type="transmembrane region" description="Helical" evidence="10">
    <location>
        <begin position="255"/>
        <end position="274"/>
    </location>
</feature>
<dbReference type="SUPFAM" id="SSF52833">
    <property type="entry name" value="Thioredoxin-like"/>
    <property type="match status" value="1"/>
</dbReference>
<dbReference type="InterPro" id="IPR012932">
    <property type="entry name" value="VKOR"/>
</dbReference>
<dbReference type="Pfam" id="PF07884">
    <property type="entry name" value="VKOR"/>
    <property type="match status" value="1"/>
</dbReference>
<dbReference type="Gene3D" id="1.20.1440.130">
    <property type="entry name" value="VKOR domain"/>
    <property type="match status" value="1"/>
</dbReference>
<name>A0A1H2ACA2_MUCMA</name>
<evidence type="ECO:0000256" key="9">
    <source>
        <dbReference type="ARBA" id="ARBA00023284"/>
    </source>
</evidence>
<protein>
    <submittedName>
        <fullName evidence="12">Thioredoxin</fullName>
    </submittedName>
</protein>
<feature type="transmembrane region" description="Helical" evidence="10">
    <location>
        <begin position="317"/>
        <end position="334"/>
    </location>
</feature>
<evidence type="ECO:0000256" key="5">
    <source>
        <dbReference type="ARBA" id="ARBA00022989"/>
    </source>
</evidence>
<dbReference type="GO" id="GO:0048038">
    <property type="term" value="F:quinone binding"/>
    <property type="evidence" value="ECO:0007669"/>
    <property type="project" value="UniProtKB-KW"/>
</dbReference>
<evidence type="ECO:0000256" key="6">
    <source>
        <dbReference type="ARBA" id="ARBA00023002"/>
    </source>
</evidence>
<feature type="transmembrane region" description="Helical" evidence="10">
    <location>
        <begin position="143"/>
        <end position="161"/>
    </location>
</feature>